<dbReference type="HOGENOM" id="CLU_891118_0_0_14"/>
<keyword evidence="4" id="KW-1185">Reference proteome</keyword>
<feature type="transmembrane region" description="Helical" evidence="2">
    <location>
        <begin position="83"/>
        <end position="106"/>
    </location>
</feature>
<feature type="region of interest" description="Disordered" evidence="1">
    <location>
        <begin position="269"/>
        <end position="290"/>
    </location>
</feature>
<reference key="2">
    <citation type="submission" date="2013-03" db="EMBL/GenBank/DDBJ databases">
        <authorList>
            <person name="Lo W.-S."/>
            <person name="Ku C."/>
            <person name="Chen L.-L."/>
            <person name="Chang T.-H."/>
            <person name="Kuo C.-H."/>
        </authorList>
    </citation>
    <scope>NUCLEOTIDE SEQUENCE</scope>
</reference>
<evidence type="ECO:0000313" key="4">
    <source>
        <dbReference type="Proteomes" id="UP000014984"/>
    </source>
</evidence>
<evidence type="ECO:0000313" key="3">
    <source>
        <dbReference type="EMBL" id="AGR40881.1"/>
    </source>
</evidence>
<organism evidence="3 4">
    <name type="scientific">Spiroplasma taiwanense CT-1</name>
    <dbReference type="NCBI Taxonomy" id="1276220"/>
    <lineage>
        <taxon>Bacteria</taxon>
        <taxon>Bacillati</taxon>
        <taxon>Mycoplasmatota</taxon>
        <taxon>Mollicutes</taxon>
        <taxon>Entomoplasmatales</taxon>
        <taxon>Spiroplasmataceae</taxon>
        <taxon>Spiroplasma</taxon>
    </lineage>
</organism>
<dbReference type="AlphaFoldDB" id="S5LW96"/>
<keyword evidence="2" id="KW-1133">Transmembrane helix</keyword>
<keyword evidence="2" id="KW-0812">Transmembrane</keyword>
<dbReference type="EMBL" id="CP005074">
    <property type="protein sequence ID" value="AGR40881.1"/>
    <property type="molecule type" value="Genomic_DNA"/>
</dbReference>
<dbReference type="STRING" id="1276220.STAIW_v1c02040"/>
<feature type="transmembrane region" description="Helical" evidence="2">
    <location>
        <begin position="20"/>
        <end position="53"/>
    </location>
</feature>
<dbReference type="PATRIC" id="fig|1276220.3.peg.207"/>
<gene>
    <name evidence="3" type="ORF">STAIW_v1c02040</name>
</gene>
<reference evidence="3 4" key="1">
    <citation type="journal article" date="2013" name="Genome Biol. Evol.">
        <title>Comparison of metabolic capacities and inference of gene content evolution in mosquito-associated Spiroplasma diminutum and S. taiwanense.</title>
        <authorList>
            <person name="Lo W.S."/>
            <person name="Ku C."/>
            <person name="Chen L.L."/>
            <person name="Chang T.H."/>
            <person name="Kuo C.H."/>
        </authorList>
    </citation>
    <scope>NUCLEOTIDE SEQUENCE [LARGE SCALE GENOMIC DNA]</scope>
    <source>
        <strain evidence="3">CT-1</strain>
    </source>
</reference>
<dbReference type="Proteomes" id="UP000014984">
    <property type="component" value="Chromosome"/>
</dbReference>
<evidence type="ECO:0000256" key="1">
    <source>
        <dbReference type="SAM" id="MobiDB-lite"/>
    </source>
</evidence>
<accession>S5LW96</accession>
<keyword evidence="2" id="KW-0472">Membrane</keyword>
<feature type="transmembrane region" description="Helical" evidence="2">
    <location>
        <begin position="118"/>
        <end position="139"/>
    </location>
</feature>
<protein>
    <recommendedName>
        <fullName evidence="5">Transmembrane protein</fullName>
    </recommendedName>
</protein>
<evidence type="ECO:0000256" key="2">
    <source>
        <dbReference type="SAM" id="Phobius"/>
    </source>
</evidence>
<name>S5LW96_9MOLU</name>
<sequence>MNIEKKQKIAKKINPKNDLIGSAITLSIVYIFRIIIIAFWIIAPIIFALIIAFDDGIRNLINYINSLIFYKPGEIYDVGINNLVIWIIAPFFWVFNVLIMLFFVVIPFFKKSSWRKKAYLSFNFIFWSLLFIAIIYAIWLTIPFYKHEAEVGSGESIENNNVIDFYWSSLNLTFNPFSGWMIALQSIYVVLFIFGIFLIFESDMLRKLKLDYYRFTVNRKNNSLMNQVLEGKINFGDYEAKDLNSEIKRLKNELTIEAREQRVQKRLNELEERANRKNAKKFKNKKETKL</sequence>
<proteinExistence type="predicted"/>
<dbReference type="OrthoDB" id="389470at2"/>
<dbReference type="RefSeq" id="WP_020834020.1">
    <property type="nucleotide sequence ID" value="NC_021846.1"/>
</dbReference>
<feature type="transmembrane region" description="Helical" evidence="2">
    <location>
        <begin position="177"/>
        <end position="200"/>
    </location>
</feature>
<dbReference type="KEGG" id="stai:STAIW_v1c02040"/>
<evidence type="ECO:0008006" key="5">
    <source>
        <dbReference type="Google" id="ProtNLM"/>
    </source>
</evidence>